<protein>
    <submittedName>
        <fullName evidence="2">Uncharacterized protein</fullName>
    </submittedName>
</protein>
<reference evidence="2 3" key="1">
    <citation type="submission" date="2023-09" db="EMBL/GenBank/DDBJ databases">
        <authorList>
            <person name="Wang M."/>
        </authorList>
    </citation>
    <scope>NUCLEOTIDE SEQUENCE [LARGE SCALE GENOMIC DNA]</scope>
    <source>
        <strain evidence="2">GT-2023</strain>
        <tissue evidence="2">Liver</tissue>
    </source>
</reference>
<feature type="region of interest" description="Disordered" evidence="1">
    <location>
        <begin position="1"/>
        <end position="42"/>
    </location>
</feature>
<evidence type="ECO:0000256" key="1">
    <source>
        <dbReference type="SAM" id="MobiDB-lite"/>
    </source>
</evidence>
<sequence length="67" mass="7473">MTEEKNRTRCVRKKEGKRQKNSQLFRAGPGFGPTLKAPEGDVDGNIRTRCEIQHTLARTASGTALCR</sequence>
<evidence type="ECO:0000313" key="2">
    <source>
        <dbReference type="EMBL" id="KAL1250375.1"/>
    </source>
</evidence>
<name>A0ABR3LDB0_9TELE</name>
<evidence type="ECO:0000313" key="3">
    <source>
        <dbReference type="Proteomes" id="UP001558613"/>
    </source>
</evidence>
<comment type="caution">
    <text evidence="2">The sequence shown here is derived from an EMBL/GenBank/DDBJ whole genome shotgun (WGS) entry which is preliminary data.</text>
</comment>
<proteinExistence type="predicted"/>
<dbReference type="Proteomes" id="UP001558613">
    <property type="component" value="Unassembled WGS sequence"/>
</dbReference>
<organism evidence="2 3">
    <name type="scientific">Cirrhinus molitorella</name>
    <name type="common">mud carp</name>
    <dbReference type="NCBI Taxonomy" id="172907"/>
    <lineage>
        <taxon>Eukaryota</taxon>
        <taxon>Metazoa</taxon>
        <taxon>Chordata</taxon>
        <taxon>Craniata</taxon>
        <taxon>Vertebrata</taxon>
        <taxon>Euteleostomi</taxon>
        <taxon>Actinopterygii</taxon>
        <taxon>Neopterygii</taxon>
        <taxon>Teleostei</taxon>
        <taxon>Ostariophysi</taxon>
        <taxon>Cypriniformes</taxon>
        <taxon>Cyprinidae</taxon>
        <taxon>Labeoninae</taxon>
        <taxon>Labeonini</taxon>
        <taxon>Cirrhinus</taxon>
    </lineage>
</organism>
<gene>
    <name evidence="2" type="ORF">QQF64_021380</name>
</gene>
<keyword evidence="3" id="KW-1185">Reference proteome</keyword>
<accession>A0ABR3LDB0</accession>
<feature type="compositionally biased region" description="Basic residues" evidence="1">
    <location>
        <begin position="8"/>
        <end position="20"/>
    </location>
</feature>
<dbReference type="EMBL" id="JAYMGO010000023">
    <property type="protein sequence ID" value="KAL1250375.1"/>
    <property type="molecule type" value="Genomic_DNA"/>
</dbReference>